<proteinExistence type="predicted"/>
<comment type="caution">
    <text evidence="2">The sequence shown here is derived from an EMBL/GenBank/DDBJ whole genome shotgun (WGS) entry which is preliminary data.</text>
</comment>
<dbReference type="InterPro" id="IPR036249">
    <property type="entry name" value="Thioredoxin-like_sf"/>
</dbReference>
<keyword evidence="3" id="KW-1185">Reference proteome</keyword>
<feature type="domain" description="Spermatogenesis-associated protein 20-like TRX" evidence="1">
    <location>
        <begin position="61"/>
        <end position="217"/>
    </location>
</feature>
<dbReference type="InterPro" id="IPR012341">
    <property type="entry name" value="6hp_glycosidase-like_sf"/>
</dbReference>
<organism evidence="2 3">
    <name type="scientific">Clathrus columnatus</name>
    <dbReference type="NCBI Taxonomy" id="1419009"/>
    <lineage>
        <taxon>Eukaryota</taxon>
        <taxon>Fungi</taxon>
        <taxon>Dikarya</taxon>
        <taxon>Basidiomycota</taxon>
        <taxon>Agaricomycotina</taxon>
        <taxon>Agaricomycetes</taxon>
        <taxon>Phallomycetidae</taxon>
        <taxon>Phallales</taxon>
        <taxon>Clathraceae</taxon>
        <taxon>Clathrus</taxon>
    </lineage>
</organism>
<dbReference type="PANTHER" id="PTHR42899">
    <property type="entry name" value="SPERMATOGENESIS-ASSOCIATED PROTEIN 20"/>
    <property type="match status" value="1"/>
</dbReference>
<gene>
    <name evidence="2" type="ORF">Clacol_007633</name>
</gene>
<dbReference type="Gene3D" id="3.40.30.10">
    <property type="entry name" value="Glutaredoxin"/>
    <property type="match status" value="1"/>
</dbReference>
<dbReference type="SUPFAM" id="SSF48208">
    <property type="entry name" value="Six-hairpin glycosidases"/>
    <property type="match status" value="1"/>
</dbReference>
<dbReference type="AlphaFoldDB" id="A0AAV5AGB7"/>
<sequence length="746" mass="84577">MLRSICTLPSYQITRRSFSYIIALPSAIFQRPNTYIPCLTFRSISTTQLPRADMNHSNGTPNRLANAKSPYLLQHAYNPVDWYEWSEEAFTRAAELNKPIFLSVGYSACHWCHVLAHESFEDQEIANIMNKSFINIKVDREERPDVDRIYMTFVQATSGRGGWPMSVWLTPELAPFFAGTYFPRDAFKVLCERISETWHADPSKVRTTGNSVIQQLQDLFKAQPRIFDINVHDALKRVFDKWKSDFDPIHGGFGDAPKVPFIILMKRPLTDEPLVPFTIHDLLSSSPMLYDQAQLITFALECSTLLEDPFEKRKLQAMALDILEYIARDLRSPEGAFYSSEDADSLPSKLAIKPKEGAFYVWKKDTIDEILGDRAPIFEDHFGVNKDGNIDPKHDAHNELAKENQLYIRTPIIELAKKYNLPVHEAHTIINECLLKLRQYRDTTRPRPHLDDKIVTAWNGLVLSALARSASVLEHDLTFPGGKNAVKATLDMAGELAMFIKERLWDSTSKELCRSWRQGRGPSGMCEDYAAITSGFLDMYEATGNEEYLMFAYELQKRQDELFWDEDDGGYFASPSGDPRILVRLKDNQDGAEPSALSVSLSNLYRLASLITDEEYDLKSKAERTLSSQSNMIAKAPYALGMMVGAAEMGTRGMKEVIITGYSEDESTRTFLRYVRSKFVPNRSLIHIDPNFLPKRLAEQNQVVRSLVDSLSTKATASLELPEVRVCEAGVCGLPLKGIELELLVQ</sequence>
<dbReference type="InterPro" id="IPR004879">
    <property type="entry name" value="Ssp411-like_TRX"/>
</dbReference>
<dbReference type="PIRSF" id="PIRSF006402">
    <property type="entry name" value="UCP006402_thioredoxin"/>
    <property type="match status" value="1"/>
</dbReference>
<evidence type="ECO:0000259" key="1">
    <source>
        <dbReference type="Pfam" id="PF03190"/>
    </source>
</evidence>
<dbReference type="InterPro" id="IPR024705">
    <property type="entry name" value="Ssp411"/>
</dbReference>
<protein>
    <recommendedName>
        <fullName evidence="1">Spermatogenesis-associated protein 20-like TRX domain-containing protein</fullName>
    </recommendedName>
</protein>
<dbReference type="PANTHER" id="PTHR42899:SF1">
    <property type="entry name" value="SPERMATOGENESIS-ASSOCIATED PROTEIN 20"/>
    <property type="match status" value="1"/>
</dbReference>
<reference evidence="2" key="1">
    <citation type="submission" date="2021-10" db="EMBL/GenBank/DDBJ databases">
        <title>De novo Genome Assembly of Clathrus columnatus (Basidiomycota, Fungi) Using Illumina and Nanopore Sequence Data.</title>
        <authorList>
            <person name="Ogiso-Tanaka E."/>
            <person name="Itagaki H."/>
            <person name="Hosoya T."/>
            <person name="Hosaka K."/>
        </authorList>
    </citation>
    <scope>NUCLEOTIDE SEQUENCE</scope>
    <source>
        <strain evidence="2">MO-923</strain>
    </source>
</reference>
<dbReference type="Pfam" id="PF03190">
    <property type="entry name" value="Thioredox_DsbH"/>
    <property type="match status" value="1"/>
</dbReference>
<evidence type="ECO:0000313" key="2">
    <source>
        <dbReference type="EMBL" id="GJJ13380.1"/>
    </source>
</evidence>
<name>A0AAV5AGB7_9AGAM</name>
<dbReference type="EMBL" id="BPWL01000008">
    <property type="protein sequence ID" value="GJJ13380.1"/>
    <property type="molecule type" value="Genomic_DNA"/>
</dbReference>
<evidence type="ECO:0000313" key="3">
    <source>
        <dbReference type="Proteomes" id="UP001050691"/>
    </source>
</evidence>
<dbReference type="GO" id="GO:0005975">
    <property type="term" value="P:carbohydrate metabolic process"/>
    <property type="evidence" value="ECO:0007669"/>
    <property type="project" value="InterPro"/>
</dbReference>
<dbReference type="SUPFAM" id="SSF52833">
    <property type="entry name" value="Thioredoxin-like"/>
    <property type="match status" value="1"/>
</dbReference>
<dbReference type="GO" id="GO:0003824">
    <property type="term" value="F:catalytic activity"/>
    <property type="evidence" value="ECO:0007669"/>
    <property type="project" value="UniProtKB-ARBA"/>
</dbReference>
<accession>A0AAV5AGB7</accession>
<dbReference type="CDD" id="cd02955">
    <property type="entry name" value="SSP411"/>
    <property type="match status" value="1"/>
</dbReference>
<dbReference type="InterPro" id="IPR008928">
    <property type="entry name" value="6-hairpin_glycosidase_sf"/>
</dbReference>
<dbReference type="Gene3D" id="1.50.10.10">
    <property type="match status" value="1"/>
</dbReference>
<dbReference type="Proteomes" id="UP001050691">
    <property type="component" value="Unassembled WGS sequence"/>
</dbReference>